<dbReference type="AlphaFoldDB" id="A0A484BXM9"/>
<evidence type="ECO:0000256" key="1">
    <source>
        <dbReference type="ARBA" id="ARBA00007381"/>
    </source>
</evidence>
<dbReference type="OMA" id="DLYIWHG"/>
<keyword evidence="3" id="KW-0067">ATP-binding</keyword>
<comment type="similarity">
    <text evidence="1">Belongs to the heat shock protein 70 family.</text>
</comment>
<keyword evidence="2" id="KW-0547">Nucleotide-binding</keyword>
<evidence type="ECO:0000256" key="2">
    <source>
        <dbReference type="ARBA" id="ARBA00022741"/>
    </source>
</evidence>
<name>A0A484BXM9_DRONA</name>
<reference evidence="4 5" key="1">
    <citation type="journal article" date="2019" name="J. Hered.">
        <title>An Improved Genome Assembly for Drosophila navojoa, the Basal Species in the mojavensis Cluster.</title>
        <authorList>
            <person name="Vanderlinde T."/>
            <person name="Dupim E.G."/>
            <person name="Nazario-Yepiz N.O."/>
            <person name="Carvalho A.B."/>
        </authorList>
    </citation>
    <scope>NUCLEOTIDE SEQUENCE [LARGE SCALE GENOMIC DNA]</scope>
    <source>
        <strain evidence="4">Navoj_Jal97</strain>
        <tissue evidence="4">Whole organism</tissue>
    </source>
</reference>
<gene>
    <name evidence="4" type="ORF">AWZ03_000403</name>
</gene>
<dbReference type="Gene3D" id="3.30.420.40">
    <property type="match status" value="2"/>
</dbReference>
<dbReference type="PANTHER" id="PTHR45639:SF32">
    <property type="entry name" value="HEAT SHOCK PROTEIN PDR13"/>
    <property type="match status" value="1"/>
</dbReference>
<evidence type="ECO:0000256" key="3">
    <source>
        <dbReference type="ARBA" id="ARBA00022840"/>
    </source>
</evidence>
<dbReference type="Pfam" id="PF00012">
    <property type="entry name" value="HSP70"/>
    <property type="match status" value="1"/>
</dbReference>
<evidence type="ECO:0008006" key="6">
    <source>
        <dbReference type="Google" id="ProtNLM"/>
    </source>
</evidence>
<dbReference type="FunFam" id="3.90.640.10:FF:000021">
    <property type="entry name" value="Heat shock protein 14"/>
    <property type="match status" value="1"/>
</dbReference>
<sequence>MWPRFGIKVGNSTLCIAYVKADGKAEVIANKQGDRVSQACLLWNGDTETECGLTAKQKMATRPKQAVAHSFQLLQPEEELNEDKFNKLALKEVPCEYDKEAFVFRMEHTVPADRDDQDDTIVTKEMSAFEVTVELLRAELELARQYYTDTQHEPIAVLSIPSYYPAKSIKMLSDAAKSAGFHVAQIIAEPTAAVLCYKIGEEQQEKQEEARRHVLTIKCGGLYSDFALYAVQNGFFIELATFGPFPIGGRQFTDALVQFICEEFKRKYKLDPHESRRSLAKIRTAAANCKHILTTLPSTQLYIDSLMDGVDYNAQMSRARFESLIQPVINGLIQQLSECVERAQQAHPELKRIDDIVLLGATMQIPKLQAAVAARFPDAKLHNSHSTDEVVAIGCARQAVFLLDPRQAQLEKDDDCVLVEDDLYIWHGNDETNAKLVLSKGSILPAKIKVTLPQSGEGDAIDALASFKLRTGQSEILAHLPDTTPTIDDGLFQLEVEVDWDDKDGNVVPLVRLRCM</sequence>
<dbReference type="InterPro" id="IPR043129">
    <property type="entry name" value="ATPase_NBD"/>
</dbReference>
<dbReference type="EMBL" id="LSRL02000002">
    <property type="protein sequence ID" value="TDG52860.1"/>
    <property type="molecule type" value="Genomic_DNA"/>
</dbReference>
<evidence type="ECO:0000313" key="5">
    <source>
        <dbReference type="Proteomes" id="UP000295192"/>
    </source>
</evidence>
<protein>
    <recommendedName>
        <fullName evidence="6">Heat shock 70 kDa protein 14</fullName>
    </recommendedName>
</protein>
<dbReference type="InterPro" id="IPR013126">
    <property type="entry name" value="Hsp_70_fam"/>
</dbReference>
<organism evidence="4 5">
    <name type="scientific">Drosophila navojoa</name>
    <name type="common">Fruit fly</name>
    <dbReference type="NCBI Taxonomy" id="7232"/>
    <lineage>
        <taxon>Eukaryota</taxon>
        <taxon>Metazoa</taxon>
        <taxon>Ecdysozoa</taxon>
        <taxon>Arthropoda</taxon>
        <taxon>Hexapoda</taxon>
        <taxon>Insecta</taxon>
        <taxon>Pterygota</taxon>
        <taxon>Neoptera</taxon>
        <taxon>Endopterygota</taxon>
        <taxon>Diptera</taxon>
        <taxon>Brachycera</taxon>
        <taxon>Muscomorpha</taxon>
        <taxon>Ephydroidea</taxon>
        <taxon>Drosophilidae</taxon>
        <taxon>Drosophila</taxon>
    </lineage>
</organism>
<dbReference type="Gene3D" id="3.30.30.30">
    <property type="match status" value="1"/>
</dbReference>
<proteinExistence type="inferred from homology"/>
<dbReference type="SUPFAM" id="SSF53067">
    <property type="entry name" value="Actin-like ATPase domain"/>
    <property type="match status" value="2"/>
</dbReference>
<dbReference type="STRING" id="7232.A0A484BXM9"/>
<dbReference type="Proteomes" id="UP000295192">
    <property type="component" value="Unassembled WGS sequence"/>
</dbReference>
<dbReference type="OrthoDB" id="29851at2759"/>
<dbReference type="PANTHER" id="PTHR45639">
    <property type="entry name" value="HSC70CB, ISOFORM G-RELATED"/>
    <property type="match status" value="1"/>
</dbReference>
<dbReference type="GO" id="GO:0005524">
    <property type="term" value="F:ATP binding"/>
    <property type="evidence" value="ECO:0007669"/>
    <property type="project" value="UniProtKB-KW"/>
</dbReference>
<comment type="caution">
    <text evidence="4">The sequence shown here is derived from an EMBL/GenBank/DDBJ whole genome shotgun (WGS) entry which is preliminary data.</text>
</comment>
<dbReference type="GO" id="GO:0005634">
    <property type="term" value="C:nucleus"/>
    <property type="evidence" value="ECO:0007669"/>
    <property type="project" value="TreeGrafter"/>
</dbReference>
<dbReference type="KEGG" id="dnv:108651449"/>
<accession>A0A484BXM9</accession>
<dbReference type="PRINTS" id="PR00301">
    <property type="entry name" value="HEATSHOCK70"/>
</dbReference>
<keyword evidence="5" id="KW-1185">Reference proteome</keyword>
<evidence type="ECO:0000313" key="4">
    <source>
        <dbReference type="EMBL" id="TDG52860.1"/>
    </source>
</evidence>
<dbReference type="GO" id="GO:0005829">
    <property type="term" value="C:cytosol"/>
    <property type="evidence" value="ECO:0007669"/>
    <property type="project" value="TreeGrafter"/>
</dbReference>
<dbReference type="Gene3D" id="3.90.640.10">
    <property type="entry name" value="Actin, Chain A, domain 4"/>
    <property type="match status" value="1"/>
</dbReference>
<dbReference type="GO" id="GO:0140662">
    <property type="term" value="F:ATP-dependent protein folding chaperone"/>
    <property type="evidence" value="ECO:0007669"/>
    <property type="project" value="InterPro"/>
</dbReference>